<organism evidence="6 7">
    <name type="scientific">Paraburkholderia phytofirmans OLGA172</name>
    <dbReference type="NCBI Taxonomy" id="1417228"/>
    <lineage>
        <taxon>Bacteria</taxon>
        <taxon>Pseudomonadati</taxon>
        <taxon>Pseudomonadota</taxon>
        <taxon>Betaproteobacteria</taxon>
        <taxon>Burkholderiales</taxon>
        <taxon>Burkholderiaceae</taxon>
        <taxon>Paraburkholderia</taxon>
    </lineage>
</organism>
<dbReference type="Pfam" id="PF00126">
    <property type="entry name" value="HTH_1"/>
    <property type="match status" value="1"/>
</dbReference>
<dbReference type="InterPro" id="IPR036390">
    <property type="entry name" value="WH_DNA-bd_sf"/>
</dbReference>
<feature type="domain" description="HTH lysR-type" evidence="5">
    <location>
        <begin position="1"/>
        <end position="57"/>
    </location>
</feature>
<dbReference type="Gene3D" id="1.10.10.10">
    <property type="entry name" value="Winged helix-like DNA-binding domain superfamily/Winged helix DNA-binding domain"/>
    <property type="match status" value="1"/>
</dbReference>
<dbReference type="InterPro" id="IPR005119">
    <property type="entry name" value="LysR_subst-bd"/>
</dbReference>
<evidence type="ECO:0000256" key="1">
    <source>
        <dbReference type="ARBA" id="ARBA00009437"/>
    </source>
</evidence>
<dbReference type="SUPFAM" id="SSF53850">
    <property type="entry name" value="Periplasmic binding protein-like II"/>
    <property type="match status" value="1"/>
</dbReference>
<dbReference type="STRING" id="1804984.AYM40_07295"/>
<name>A0A160FIS0_9BURK</name>
<dbReference type="CDD" id="cd08422">
    <property type="entry name" value="PBP2_CrgA_like"/>
    <property type="match status" value="1"/>
</dbReference>
<reference evidence="6 7" key="1">
    <citation type="journal article" date="2016" name="Gene">
        <title>PacBio SMRT assembly of a complex multi-replicon genome reveals chlorocatechol degradative operon in a region of genome plasticity.</title>
        <authorList>
            <person name="Ricker N."/>
            <person name="Shen S.Y."/>
            <person name="Goordial J."/>
            <person name="Jin S."/>
            <person name="Fulthorpe R.R."/>
        </authorList>
    </citation>
    <scope>NUCLEOTIDE SEQUENCE [LARGE SCALE GENOMIC DNA]</scope>
    <source>
        <strain evidence="6 7">OLGA172</strain>
    </source>
</reference>
<dbReference type="InterPro" id="IPR058163">
    <property type="entry name" value="LysR-type_TF_proteobact-type"/>
</dbReference>
<dbReference type="PANTHER" id="PTHR30537">
    <property type="entry name" value="HTH-TYPE TRANSCRIPTIONAL REGULATOR"/>
    <property type="match status" value="1"/>
</dbReference>
<dbReference type="PROSITE" id="PS50931">
    <property type="entry name" value="HTH_LYSR"/>
    <property type="match status" value="1"/>
</dbReference>
<dbReference type="AlphaFoldDB" id="A0A160FIS0"/>
<evidence type="ECO:0000256" key="2">
    <source>
        <dbReference type="ARBA" id="ARBA00023015"/>
    </source>
</evidence>
<dbReference type="EMBL" id="CP014578">
    <property type="protein sequence ID" value="ANB72189.1"/>
    <property type="molecule type" value="Genomic_DNA"/>
</dbReference>
<dbReference type="GO" id="GO:0006351">
    <property type="term" value="P:DNA-templated transcription"/>
    <property type="evidence" value="ECO:0007669"/>
    <property type="project" value="TreeGrafter"/>
</dbReference>
<dbReference type="SUPFAM" id="SSF46785">
    <property type="entry name" value="Winged helix' DNA-binding domain"/>
    <property type="match status" value="1"/>
</dbReference>
<dbReference type="GO" id="GO:0043565">
    <property type="term" value="F:sequence-specific DNA binding"/>
    <property type="evidence" value="ECO:0007669"/>
    <property type="project" value="TreeGrafter"/>
</dbReference>
<evidence type="ECO:0000256" key="3">
    <source>
        <dbReference type="ARBA" id="ARBA00023125"/>
    </source>
</evidence>
<dbReference type="Pfam" id="PF03466">
    <property type="entry name" value="LysR_substrate"/>
    <property type="match status" value="1"/>
</dbReference>
<keyword evidence="7" id="KW-1185">Reference proteome</keyword>
<dbReference type="Gene3D" id="3.40.190.290">
    <property type="match status" value="1"/>
</dbReference>
<evidence type="ECO:0000256" key="4">
    <source>
        <dbReference type="ARBA" id="ARBA00023163"/>
    </source>
</evidence>
<keyword evidence="2" id="KW-0805">Transcription regulation</keyword>
<dbReference type="RefSeq" id="WP_063495627.1">
    <property type="nucleotide sequence ID" value="NZ_CP014578.1"/>
</dbReference>
<dbReference type="InterPro" id="IPR036388">
    <property type="entry name" value="WH-like_DNA-bd_sf"/>
</dbReference>
<dbReference type="FunFam" id="1.10.10.10:FF:000001">
    <property type="entry name" value="LysR family transcriptional regulator"/>
    <property type="match status" value="1"/>
</dbReference>
<dbReference type="PANTHER" id="PTHR30537:SF72">
    <property type="entry name" value="LYSR FAMILY TRANSCRIPTIONAL REGULATOR"/>
    <property type="match status" value="1"/>
</dbReference>
<comment type="similarity">
    <text evidence="1">Belongs to the LysR transcriptional regulatory family.</text>
</comment>
<dbReference type="GO" id="GO:0003700">
    <property type="term" value="F:DNA-binding transcription factor activity"/>
    <property type="evidence" value="ECO:0007669"/>
    <property type="project" value="InterPro"/>
</dbReference>
<keyword evidence="4" id="KW-0804">Transcription</keyword>
<keyword evidence="3" id="KW-0238">DNA-binding</keyword>
<evidence type="ECO:0000259" key="5">
    <source>
        <dbReference type="PROSITE" id="PS50931"/>
    </source>
</evidence>
<proteinExistence type="inferred from homology"/>
<evidence type="ECO:0000313" key="6">
    <source>
        <dbReference type="EMBL" id="ANB72189.1"/>
    </source>
</evidence>
<sequence>MVKAMWTFVAIVEQQNFTNAGRRLQVSSACTSRALGELEKRLGVQLVHRTTRSVTVTDNGQRYYRFCLQFLAEMREVEASLVSDDRSTTGVVRVHIDKAVGMDSMLRHMSEFSLSSPGLTLELALNGSYRDSFRSGFDCAIVAGELEPSDFRAGRMVDLERVVVGAPRYLDGARAIYKPADITSMRTVELSSALVNGCINWSFERDRRRETVSSRCCMSVDDPEALLQAARYGAGVARLSRQAVCYDIEAGTLLELLPSYRIPSTPVWVLYRYERFQPTRVSIFIEWLRKQLEEERGVSRSPATSDRLRPRGRPSIAARCVQDAI</sequence>
<dbReference type="Proteomes" id="UP000076852">
    <property type="component" value="Chromosome 1"/>
</dbReference>
<dbReference type="KEGG" id="buz:AYM40_07295"/>
<dbReference type="InterPro" id="IPR000847">
    <property type="entry name" value="LysR_HTH_N"/>
</dbReference>
<gene>
    <name evidence="6" type="ORF">AYM40_07295</name>
</gene>
<accession>A0A160FIS0</accession>
<evidence type="ECO:0000313" key="7">
    <source>
        <dbReference type="Proteomes" id="UP000076852"/>
    </source>
</evidence>
<protein>
    <recommendedName>
        <fullName evidence="5">HTH lysR-type domain-containing protein</fullName>
    </recommendedName>
</protein>